<sequence length="162" mass="18933">MAERLEKAIKDWYQNSRVADLEYLDLATEVRLRDISHNIDVVYDRLIVHSRISRSEYRTLLKVINENQAELLNSLETTSKVQQKLQKAVFELQKEILFYKPLTVKDPVDTSNQIADIAKQLEGLSLGKTKSKEEPFFVYKDPLKILKEEREKAKSHDEQNQA</sequence>
<reference evidence="1 2" key="1">
    <citation type="submission" date="2020-08" db="EMBL/GenBank/DDBJ databases">
        <title>Plant Genome Project.</title>
        <authorList>
            <person name="Zhang R.-G."/>
        </authorList>
    </citation>
    <scope>NUCLEOTIDE SEQUENCE [LARGE SCALE GENOMIC DNA]</scope>
    <source>
        <tissue evidence="1">Rhizome</tissue>
    </source>
</reference>
<dbReference type="AlphaFoldDB" id="A0A8J5H9W3"/>
<evidence type="ECO:0000313" key="2">
    <source>
        <dbReference type="Proteomes" id="UP000734854"/>
    </source>
</evidence>
<gene>
    <name evidence="1" type="ORF">ZIOFF_022792</name>
</gene>
<keyword evidence="2" id="KW-1185">Reference proteome</keyword>
<organism evidence="1 2">
    <name type="scientific">Zingiber officinale</name>
    <name type="common">Ginger</name>
    <name type="synonym">Amomum zingiber</name>
    <dbReference type="NCBI Taxonomy" id="94328"/>
    <lineage>
        <taxon>Eukaryota</taxon>
        <taxon>Viridiplantae</taxon>
        <taxon>Streptophyta</taxon>
        <taxon>Embryophyta</taxon>
        <taxon>Tracheophyta</taxon>
        <taxon>Spermatophyta</taxon>
        <taxon>Magnoliopsida</taxon>
        <taxon>Liliopsida</taxon>
        <taxon>Zingiberales</taxon>
        <taxon>Zingiberaceae</taxon>
        <taxon>Zingiber</taxon>
    </lineage>
</organism>
<dbReference type="InterPro" id="IPR010746">
    <property type="entry name" value="CYMV_Orf1"/>
</dbReference>
<evidence type="ECO:0000313" key="1">
    <source>
        <dbReference type="EMBL" id="KAG6519299.1"/>
    </source>
</evidence>
<proteinExistence type="predicted"/>
<accession>A0A8J5H9W3</accession>
<protein>
    <submittedName>
        <fullName evidence="1">Uncharacterized protein</fullName>
    </submittedName>
</protein>
<dbReference type="Pfam" id="PF07028">
    <property type="entry name" value="DUF1319"/>
    <property type="match status" value="1"/>
</dbReference>
<dbReference type="Proteomes" id="UP000734854">
    <property type="component" value="Unassembled WGS sequence"/>
</dbReference>
<comment type="caution">
    <text evidence="1">The sequence shown here is derived from an EMBL/GenBank/DDBJ whole genome shotgun (WGS) entry which is preliminary data.</text>
</comment>
<name>A0A8J5H9W3_ZINOF</name>
<dbReference type="EMBL" id="JACMSC010000006">
    <property type="protein sequence ID" value="KAG6519299.1"/>
    <property type="molecule type" value="Genomic_DNA"/>
</dbReference>